<dbReference type="PANTHER" id="PTHR43537">
    <property type="entry name" value="TRANSCRIPTIONAL REGULATOR, GNTR FAMILY"/>
    <property type="match status" value="1"/>
</dbReference>
<evidence type="ECO:0000256" key="2">
    <source>
        <dbReference type="ARBA" id="ARBA00023125"/>
    </source>
</evidence>
<proteinExistence type="predicted"/>
<keyword evidence="1" id="KW-0805">Transcription regulation</keyword>
<dbReference type="PANTHER" id="PTHR43537:SF5">
    <property type="entry name" value="UXU OPERON TRANSCRIPTIONAL REGULATOR"/>
    <property type="match status" value="1"/>
</dbReference>
<keyword evidence="6" id="KW-1185">Reference proteome</keyword>
<evidence type="ECO:0000313" key="6">
    <source>
        <dbReference type="Proteomes" id="UP000093482"/>
    </source>
</evidence>
<sequence>MYDDIYTLLEQRFLRGDYLPDDVISDYALSKELQTSRNPIRRAMERLQQQGFLSNNAHQSKLVIGYSEDECAQMYTYILHLIELAIATERVDVNSLLCETAKLKQLSDRSTYFDYVQQLANIYRLIITSSNNIVYTRSFDQWHKPFIRMLMLRFRLGQVSQPFKEVQQLTQLSTLLHQQQLQQAKIYVQCIASEWCKVPSPLS</sequence>
<dbReference type="Proteomes" id="UP000093482">
    <property type="component" value="Unassembled WGS sequence"/>
</dbReference>
<comment type="caution">
    <text evidence="5">The sequence shown here is derived from an EMBL/GenBank/DDBJ whole genome shotgun (WGS) entry which is preliminary data.</text>
</comment>
<dbReference type="InterPro" id="IPR036390">
    <property type="entry name" value="WH_DNA-bd_sf"/>
</dbReference>
<dbReference type="InterPro" id="IPR000524">
    <property type="entry name" value="Tscrpt_reg_HTH_GntR"/>
</dbReference>
<name>A0A1C0Z2J3_9BACL</name>
<dbReference type="SUPFAM" id="SSF46785">
    <property type="entry name" value="Winged helix' DNA-binding domain"/>
    <property type="match status" value="1"/>
</dbReference>
<dbReference type="Gene3D" id="1.10.10.10">
    <property type="entry name" value="Winged helix-like DNA-binding domain superfamily/Winged helix DNA-binding domain"/>
    <property type="match status" value="1"/>
</dbReference>
<dbReference type="PROSITE" id="PS50949">
    <property type="entry name" value="HTH_GNTR"/>
    <property type="match status" value="1"/>
</dbReference>
<dbReference type="EMBL" id="MATO01000006">
    <property type="protein sequence ID" value="OCS93664.1"/>
    <property type="molecule type" value="Genomic_DNA"/>
</dbReference>
<organism evidence="5 6">
    <name type="scientific">Caryophanon latum</name>
    <dbReference type="NCBI Taxonomy" id="33977"/>
    <lineage>
        <taxon>Bacteria</taxon>
        <taxon>Bacillati</taxon>
        <taxon>Bacillota</taxon>
        <taxon>Bacilli</taxon>
        <taxon>Bacillales</taxon>
        <taxon>Caryophanaceae</taxon>
        <taxon>Caryophanon</taxon>
    </lineage>
</organism>
<dbReference type="SMART" id="SM00345">
    <property type="entry name" value="HTH_GNTR"/>
    <property type="match status" value="1"/>
</dbReference>
<accession>A0A1C0Z2J3</accession>
<gene>
    <name evidence="5" type="ORF">A6K76_04845</name>
</gene>
<evidence type="ECO:0000256" key="1">
    <source>
        <dbReference type="ARBA" id="ARBA00023015"/>
    </source>
</evidence>
<feature type="domain" description="HTH gntR-type" evidence="4">
    <location>
        <begin position="1"/>
        <end position="66"/>
    </location>
</feature>
<dbReference type="AlphaFoldDB" id="A0A1C0Z2J3"/>
<dbReference type="InterPro" id="IPR036388">
    <property type="entry name" value="WH-like_DNA-bd_sf"/>
</dbReference>
<dbReference type="Pfam" id="PF00392">
    <property type="entry name" value="GntR"/>
    <property type="match status" value="1"/>
</dbReference>
<dbReference type="GO" id="GO:0003700">
    <property type="term" value="F:DNA-binding transcription factor activity"/>
    <property type="evidence" value="ECO:0007669"/>
    <property type="project" value="InterPro"/>
</dbReference>
<evidence type="ECO:0000259" key="4">
    <source>
        <dbReference type="PROSITE" id="PS50949"/>
    </source>
</evidence>
<keyword evidence="2" id="KW-0238">DNA-binding</keyword>
<reference evidence="5 6" key="1">
    <citation type="submission" date="2016-07" db="EMBL/GenBank/DDBJ databases">
        <title>Caryophanon latum genome sequencing.</title>
        <authorList>
            <person name="Verma A."/>
            <person name="Pal Y."/>
            <person name="Krishnamurthi S."/>
        </authorList>
    </citation>
    <scope>NUCLEOTIDE SEQUENCE [LARGE SCALE GENOMIC DNA]</scope>
    <source>
        <strain evidence="5 6">DSM 14151</strain>
    </source>
</reference>
<protein>
    <recommendedName>
        <fullName evidence="4">HTH gntR-type domain-containing protein</fullName>
    </recommendedName>
</protein>
<keyword evidence="3" id="KW-0804">Transcription</keyword>
<evidence type="ECO:0000313" key="5">
    <source>
        <dbReference type="EMBL" id="OCS93664.1"/>
    </source>
</evidence>
<evidence type="ECO:0000256" key="3">
    <source>
        <dbReference type="ARBA" id="ARBA00023163"/>
    </source>
</evidence>
<dbReference type="GO" id="GO:0003677">
    <property type="term" value="F:DNA binding"/>
    <property type="evidence" value="ECO:0007669"/>
    <property type="project" value="UniProtKB-KW"/>
</dbReference>